<feature type="region of interest" description="Disordered" evidence="14">
    <location>
        <begin position="484"/>
        <end position="521"/>
    </location>
</feature>
<feature type="coiled-coil region" evidence="13">
    <location>
        <begin position="161"/>
        <end position="202"/>
    </location>
</feature>
<keyword evidence="9" id="KW-0418">Kinase</keyword>
<dbReference type="EC" id="2.7.11.25" evidence="3"/>
<evidence type="ECO:0000256" key="4">
    <source>
        <dbReference type="ARBA" id="ARBA00022443"/>
    </source>
</evidence>
<organism evidence="17 18">
    <name type="scientific">Callorhinchus milii</name>
    <name type="common">Ghost shark</name>
    <dbReference type="NCBI Taxonomy" id="7868"/>
    <lineage>
        <taxon>Eukaryota</taxon>
        <taxon>Metazoa</taxon>
        <taxon>Chordata</taxon>
        <taxon>Craniata</taxon>
        <taxon>Vertebrata</taxon>
        <taxon>Chondrichthyes</taxon>
        <taxon>Holocephali</taxon>
        <taxon>Chimaeriformes</taxon>
        <taxon>Callorhinchidae</taxon>
        <taxon>Callorhinchus</taxon>
    </lineage>
</organism>
<feature type="compositionally biased region" description="Polar residues" evidence="14">
    <location>
        <begin position="777"/>
        <end position="806"/>
    </location>
</feature>
<keyword evidence="15" id="KW-0732">Signal</keyword>
<keyword evidence="13" id="KW-0175">Coiled coil</keyword>
<feature type="signal peptide" evidence="15">
    <location>
        <begin position="1"/>
        <end position="19"/>
    </location>
</feature>
<evidence type="ECO:0000256" key="3">
    <source>
        <dbReference type="ARBA" id="ARBA00012406"/>
    </source>
</evidence>
<comment type="cofactor">
    <cofactor evidence="1">
        <name>Mg(2+)</name>
        <dbReference type="ChEBI" id="CHEBI:18420"/>
    </cofactor>
</comment>
<name>A0A4W3K0W2_CALMI</name>
<feature type="compositionally biased region" description="Basic and acidic residues" evidence="14">
    <location>
        <begin position="561"/>
        <end position="570"/>
    </location>
</feature>
<evidence type="ECO:0000256" key="10">
    <source>
        <dbReference type="ARBA" id="ARBA00022840"/>
    </source>
</evidence>
<sequence>MFSLTGLIVYCFLIHETVGNDDLSHKTLKITDFGLAREWHRTTKMSAAGTYAWMAPEVIRSSMFSKGSDIWSYGVLLWELLTGEVPFRGIDGLAVAYGVAMNKLALPIPSTCPESFTKLMEDCWNPNPHYRPPFPCVLDQLTDIQESGFFEMPQDSFHSLQEDWKQEIEEMFDELRAKEKELQTWEEELSRAALQQKNQEELLRRREQELAEREIDILERELNIIFHQLYHEKPSVRKRKGNFKKSRLKLRDGNRISLPSDFQHKITVQASPTLDKRKSLISSSSSPPVSPTIIPRLRAIQRKSSYSWLHNSNLHLRPLLWSPPPSPLLALTDETIGANGRVFNLFIVTAGESNKNWGRNAAFQWDECDEEERKGPRKKGRTWGSQKQWCLYPIYGDEGTGLKQLVDGTKQWSSSAPNLGKTHRIVAPMPGFNSLTEMGNGKISRTKWQVIDHEDSEALKDFTRLQQFALPNHSYLTLPYSRNEEQEGAVSDGNEEATPVNSATSTPQATPTNSLKRSQQRKKSDVVLVGCGAVLAAVALGCDLLELGKCCISQEDLEPKEEKRRKEGIFHRTGRLQRSISPPSRKLFKREEPPLASSEPSTSLTLISLSSISECNSTRSLLRSDSEEMVVYEIAEKRVEEKPRFMTNPLVDITIESFKRDPKQSLTPTHVTAATVVHRGHRRTPSDGAIKLVPNLSPSNGFSAAVVTGINKTPSPNKDPTEVPRLPDPNWVFPPTPRRRTPKLDLTLERPKTLEFIPRPRPTPNRQRLDPWWFVSPSRTRSGSPANSSSTETPTNPDSCLTSSGGTMEERPGCSPFLSFNLGTGSCERTLLDTDVEGQSRDGTLPLCGARIKPHKTAAFELEHEFWS</sequence>
<protein>
    <recommendedName>
        <fullName evidence="3">mitogen-activated protein kinase kinase kinase</fullName>
        <ecNumber evidence="3">2.7.11.25</ecNumber>
    </recommendedName>
</protein>
<dbReference type="GeneTree" id="ENSGT00940000158243"/>
<dbReference type="Gene3D" id="1.10.510.10">
    <property type="entry name" value="Transferase(Phosphotransferase) domain 1"/>
    <property type="match status" value="1"/>
</dbReference>
<evidence type="ECO:0000256" key="6">
    <source>
        <dbReference type="ARBA" id="ARBA00022679"/>
    </source>
</evidence>
<reference evidence="18" key="2">
    <citation type="journal article" date="2007" name="PLoS Biol.">
        <title>Survey sequencing and comparative analysis of the elephant shark (Callorhinchus milii) genome.</title>
        <authorList>
            <person name="Venkatesh B."/>
            <person name="Kirkness E.F."/>
            <person name="Loh Y.H."/>
            <person name="Halpern A.L."/>
            <person name="Lee A.P."/>
            <person name="Johnson J."/>
            <person name="Dandona N."/>
            <person name="Viswanathan L.D."/>
            <person name="Tay A."/>
            <person name="Venter J.C."/>
            <person name="Strausberg R.L."/>
            <person name="Brenner S."/>
        </authorList>
    </citation>
    <scope>NUCLEOTIDE SEQUENCE [LARGE SCALE GENOMIC DNA]</scope>
</reference>
<evidence type="ECO:0000256" key="13">
    <source>
        <dbReference type="SAM" id="Coils"/>
    </source>
</evidence>
<feature type="region of interest" description="Disordered" evidence="14">
    <location>
        <begin position="561"/>
        <end position="602"/>
    </location>
</feature>
<dbReference type="PANTHER" id="PTHR44329">
    <property type="entry name" value="SERINE/THREONINE-PROTEIN KINASE TNNI3K-RELATED"/>
    <property type="match status" value="1"/>
</dbReference>
<evidence type="ECO:0000313" key="17">
    <source>
        <dbReference type="Ensembl" id="ENSCMIP00000044896.1"/>
    </source>
</evidence>
<keyword evidence="6" id="KW-0808">Transferase</keyword>
<evidence type="ECO:0000256" key="7">
    <source>
        <dbReference type="ARBA" id="ARBA00022737"/>
    </source>
</evidence>
<keyword evidence="7" id="KW-0677">Repeat</keyword>
<dbReference type="PROSITE" id="PS50011">
    <property type="entry name" value="PROTEIN_KINASE_DOM"/>
    <property type="match status" value="1"/>
</dbReference>
<dbReference type="Proteomes" id="UP000314986">
    <property type="component" value="Unassembled WGS sequence"/>
</dbReference>
<dbReference type="GO" id="GO:0004706">
    <property type="term" value="F:JUN kinase kinase kinase activity"/>
    <property type="evidence" value="ECO:0007669"/>
    <property type="project" value="TreeGrafter"/>
</dbReference>
<feature type="region of interest" description="Disordered" evidence="14">
    <location>
        <begin position="756"/>
        <end position="811"/>
    </location>
</feature>
<reference evidence="18" key="3">
    <citation type="journal article" date="2014" name="Nature">
        <title>Elephant shark genome provides unique insights into gnathostome evolution.</title>
        <authorList>
            <consortium name="International Elephant Shark Genome Sequencing Consortium"/>
            <person name="Venkatesh B."/>
            <person name="Lee A.P."/>
            <person name="Ravi V."/>
            <person name="Maurya A.K."/>
            <person name="Lian M.M."/>
            <person name="Swann J.B."/>
            <person name="Ohta Y."/>
            <person name="Flajnik M.F."/>
            <person name="Sutoh Y."/>
            <person name="Kasahara M."/>
            <person name="Hoon S."/>
            <person name="Gangu V."/>
            <person name="Roy S.W."/>
            <person name="Irimia M."/>
            <person name="Korzh V."/>
            <person name="Kondrychyn I."/>
            <person name="Lim Z.W."/>
            <person name="Tay B.H."/>
            <person name="Tohari S."/>
            <person name="Kong K.W."/>
            <person name="Ho S."/>
            <person name="Lorente-Galdos B."/>
            <person name="Quilez J."/>
            <person name="Marques-Bonet T."/>
            <person name="Raney B.J."/>
            <person name="Ingham P.W."/>
            <person name="Tay A."/>
            <person name="Hillier L.W."/>
            <person name="Minx P."/>
            <person name="Boehm T."/>
            <person name="Wilson R.K."/>
            <person name="Brenner S."/>
            <person name="Warren W.C."/>
        </authorList>
    </citation>
    <scope>NUCLEOTIDE SEQUENCE [LARGE SCALE GENOMIC DNA]</scope>
</reference>
<gene>
    <name evidence="17" type="primary">map3k9</name>
</gene>
<dbReference type="InterPro" id="IPR000719">
    <property type="entry name" value="Prot_kinase_dom"/>
</dbReference>
<feature type="chain" id="PRO_5021208029" description="mitogen-activated protein kinase kinase kinase" evidence="15">
    <location>
        <begin position="20"/>
        <end position="868"/>
    </location>
</feature>
<evidence type="ECO:0000256" key="8">
    <source>
        <dbReference type="ARBA" id="ARBA00022741"/>
    </source>
</evidence>
<keyword evidence="5" id="KW-0723">Serine/threonine-protein kinase</keyword>
<feature type="region of interest" description="Disordered" evidence="14">
    <location>
        <begin position="709"/>
        <end position="742"/>
    </location>
</feature>
<dbReference type="PANTHER" id="PTHR44329:SF35">
    <property type="entry name" value="MITOGEN-ACTIVATED PROTEIN KINASE KINASE KINASE 9"/>
    <property type="match status" value="1"/>
</dbReference>
<comment type="catalytic activity">
    <reaction evidence="12">
        <text>L-seryl-[protein] + ATP = O-phospho-L-seryl-[protein] + ADP + H(+)</text>
        <dbReference type="Rhea" id="RHEA:17989"/>
        <dbReference type="Rhea" id="RHEA-COMP:9863"/>
        <dbReference type="Rhea" id="RHEA-COMP:11604"/>
        <dbReference type="ChEBI" id="CHEBI:15378"/>
        <dbReference type="ChEBI" id="CHEBI:29999"/>
        <dbReference type="ChEBI" id="CHEBI:30616"/>
        <dbReference type="ChEBI" id="CHEBI:83421"/>
        <dbReference type="ChEBI" id="CHEBI:456216"/>
        <dbReference type="EC" id="2.7.11.25"/>
    </reaction>
</comment>
<reference evidence="17" key="4">
    <citation type="submission" date="2025-08" db="UniProtKB">
        <authorList>
            <consortium name="Ensembl"/>
        </authorList>
    </citation>
    <scope>IDENTIFICATION</scope>
</reference>
<keyword evidence="18" id="KW-1185">Reference proteome</keyword>
<evidence type="ECO:0000256" key="9">
    <source>
        <dbReference type="ARBA" id="ARBA00022777"/>
    </source>
</evidence>
<dbReference type="AlphaFoldDB" id="A0A4W3K0W2"/>
<evidence type="ECO:0000256" key="12">
    <source>
        <dbReference type="ARBA" id="ARBA00048329"/>
    </source>
</evidence>
<evidence type="ECO:0000256" key="2">
    <source>
        <dbReference type="ARBA" id="ARBA00006529"/>
    </source>
</evidence>
<evidence type="ECO:0000313" key="18">
    <source>
        <dbReference type="Proteomes" id="UP000314986"/>
    </source>
</evidence>
<dbReference type="InterPro" id="IPR011009">
    <property type="entry name" value="Kinase-like_dom_sf"/>
</dbReference>
<reference evidence="18" key="1">
    <citation type="journal article" date="2006" name="Science">
        <title>Ancient noncoding elements conserved in the human genome.</title>
        <authorList>
            <person name="Venkatesh B."/>
            <person name="Kirkness E.F."/>
            <person name="Loh Y.H."/>
            <person name="Halpern A.L."/>
            <person name="Lee A.P."/>
            <person name="Johnson J."/>
            <person name="Dandona N."/>
            <person name="Viswanathan L.D."/>
            <person name="Tay A."/>
            <person name="Venter J.C."/>
            <person name="Strausberg R.L."/>
            <person name="Brenner S."/>
        </authorList>
    </citation>
    <scope>NUCLEOTIDE SEQUENCE [LARGE SCALE GENOMIC DNA]</scope>
</reference>
<evidence type="ECO:0000256" key="15">
    <source>
        <dbReference type="SAM" id="SignalP"/>
    </source>
</evidence>
<dbReference type="FunFam" id="1.10.510.10:FF:000076">
    <property type="entry name" value="Mitogen-activated protein kinase kinase kinase"/>
    <property type="match status" value="1"/>
</dbReference>
<evidence type="ECO:0000259" key="16">
    <source>
        <dbReference type="PROSITE" id="PS50011"/>
    </source>
</evidence>
<comment type="similarity">
    <text evidence="2">Belongs to the protein kinase superfamily. STE Ser/Thr protein kinase family. MAP kinase kinase kinase subfamily.</text>
</comment>
<feature type="compositionally biased region" description="Polar residues" evidence="14">
    <location>
        <begin position="499"/>
        <end position="517"/>
    </location>
</feature>
<dbReference type="Pfam" id="PF07714">
    <property type="entry name" value="PK_Tyr_Ser-Thr"/>
    <property type="match status" value="1"/>
</dbReference>
<comment type="catalytic activity">
    <reaction evidence="11">
        <text>L-threonyl-[protein] + ATP = O-phospho-L-threonyl-[protein] + ADP + H(+)</text>
        <dbReference type="Rhea" id="RHEA:46608"/>
        <dbReference type="Rhea" id="RHEA-COMP:11060"/>
        <dbReference type="Rhea" id="RHEA-COMP:11605"/>
        <dbReference type="ChEBI" id="CHEBI:15378"/>
        <dbReference type="ChEBI" id="CHEBI:30013"/>
        <dbReference type="ChEBI" id="CHEBI:30616"/>
        <dbReference type="ChEBI" id="CHEBI:61977"/>
        <dbReference type="ChEBI" id="CHEBI:456216"/>
        <dbReference type="EC" id="2.7.11.25"/>
    </reaction>
</comment>
<evidence type="ECO:0000256" key="1">
    <source>
        <dbReference type="ARBA" id="ARBA00001946"/>
    </source>
</evidence>
<evidence type="ECO:0000256" key="14">
    <source>
        <dbReference type="SAM" id="MobiDB-lite"/>
    </source>
</evidence>
<proteinExistence type="inferred from homology"/>
<evidence type="ECO:0000256" key="5">
    <source>
        <dbReference type="ARBA" id="ARBA00022527"/>
    </source>
</evidence>
<dbReference type="Ensembl" id="ENSCMIT00000045541.1">
    <property type="protein sequence ID" value="ENSCMIP00000044896.1"/>
    <property type="gene ID" value="ENSCMIG00000018511.1"/>
</dbReference>
<keyword evidence="10" id="KW-0067">ATP-binding</keyword>
<accession>A0A4W3K0W2</accession>
<dbReference type="InterPro" id="IPR001245">
    <property type="entry name" value="Ser-Thr/Tyr_kinase_cat_dom"/>
</dbReference>
<evidence type="ECO:0000256" key="11">
    <source>
        <dbReference type="ARBA" id="ARBA00047559"/>
    </source>
</evidence>
<dbReference type="GO" id="GO:0005524">
    <property type="term" value="F:ATP binding"/>
    <property type="evidence" value="ECO:0007669"/>
    <property type="project" value="UniProtKB-KW"/>
</dbReference>
<dbReference type="SUPFAM" id="SSF56112">
    <property type="entry name" value="Protein kinase-like (PK-like)"/>
    <property type="match status" value="1"/>
</dbReference>
<keyword evidence="4" id="KW-0728">SH3 domain</keyword>
<reference evidence="17" key="5">
    <citation type="submission" date="2025-09" db="UniProtKB">
        <authorList>
            <consortium name="Ensembl"/>
        </authorList>
    </citation>
    <scope>IDENTIFICATION</scope>
</reference>
<keyword evidence="8" id="KW-0547">Nucleotide-binding</keyword>
<dbReference type="InterPro" id="IPR051681">
    <property type="entry name" value="Ser/Thr_Kinases-Pseudokinases"/>
</dbReference>
<feature type="domain" description="Protein kinase" evidence="16">
    <location>
        <begin position="1"/>
        <end position="150"/>
    </location>
</feature>